<keyword evidence="2" id="KW-0902">Two-component regulatory system</keyword>
<dbReference type="InterPro" id="IPR001789">
    <property type="entry name" value="Sig_transdc_resp-reg_receiver"/>
</dbReference>
<dbReference type="AlphaFoldDB" id="A0A7V4WV30"/>
<dbReference type="PANTHER" id="PTHR44591">
    <property type="entry name" value="STRESS RESPONSE REGULATOR PROTEIN 1"/>
    <property type="match status" value="1"/>
</dbReference>
<proteinExistence type="predicted"/>
<comment type="caution">
    <text evidence="5">The sequence shown here is derived from an EMBL/GenBank/DDBJ whole genome shotgun (WGS) entry which is preliminary data.</text>
</comment>
<dbReference type="EMBL" id="DRQG01000090">
    <property type="protein sequence ID" value="HGY55954.1"/>
    <property type="molecule type" value="Genomic_DNA"/>
</dbReference>
<evidence type="ECO:0000259" key="4">
    <source>
        <dbReference type="PROSITE" id="PS50110"/>
    </source>
</evidence>
<dbReference type="SUPFAM" id="SSF52172">
    <property type="entry name" value="CheY-like"/>
    <property type="match status" value="1"/>
</dbReference>
<dbReference type="CDD" id="cd00156">
    <property type="entry name" value="REC"/>
    <property type="match status" value="1"/>
</dbReference>
<dbReference type="GO" id="GO:0000160">
    <property type="term" value="P:phosphorelay signal transduction system"/>
    <property type="evidence" value="ECO:0007669"/>
    <property type="project" value="UniProtKB-KW"/>
</dbReference>
<evidence type="ECO:0000256" key="3">
    <source>
        <dbReference type="PROSITE-ProRule" id="PRU00169"/>
    </source>
</evidence>
<evidence type="ECO:0000256" key="2">
    <source>
        <dbReference type="ARBA" id="ARBA00023012"/>
    </source>
</evidence>
<dbReference type="PROSITE" id="PS50110">
    <property type="entry name" value="RESPONSE_REGULATORY"/>
    <property type="match status" value="1"/>
</dbReference>
<dbReference type="InterPro" id="IPR011006">
    <property type="entry name" value="CheY-like_superfamily"/>
</dbReference>
<keyword evidence="1 3" id="KW-0597">Phosphoprotein</keyword>
<accession>A0A7V4WV30</accession>
<evidence type="ECO:0000313" key="5">
    <source>
        <dbReference type="EMBL" id="HGY55954.1"/>
    </source>
</evidence>
<protein>
    <submittedName>
        <fullName evidence="5">Response regulator</fullName>
    </submittedName>
</protein>
<dbReference type="PANTHER" id="PTHR44591:SF14">
    <property type="entry name" value="PROTEIN PILG"/>
    <property type="match status" value="1"/>
</dbReference>
<dbReference type="Gene3D" id="3.40.50.2300">
    <property type="match status" value="1"/>
</dbReference>
<dbReference type="Proteomes" id="UP000885779">
    <property type="component" value="Unassembled WGS sequence"/>
</dbReference>
<gene>
    <name evidence="5" type="ORF">ENK44_09645</name>
</gene>
<sequence>MRIIIADNEIFFAENVARYLQYEFDADVEYVGSASEAEESVNKTHFNLIIGDLDLPDSNDGVWLLKIAAAHPDLNIMITSAREIPSKIKNNKHIRLRGYFEKPFDLLELKKKILQLIEAHTI</sequence>
<dbReference type="SMART" id="SM00448">
    <property type="entry name" value="REC"/>
    <property type="match status" value="1"/>
</dbReference>
<feature type="domain" description="Response regulatory" evidence="4">
    <location>
        <begin position="2"/>
        <end position="117"/>
    </location>
</feature>
<dbReference type="InterPro" id="IPR050595">
    <property type="entry name" value="Bact_response_regulator"/>
</dbReference>
<reference evidence="5" key="1">
    <citation type="journal article" date="2020" name="mSystems">
        <title>Genome- and Community-Level Interaction Insights into Carbon Utilization and Element Cycling Functions of Hydrothermarchaeota in Hydrothermal Sediment.</title>
        <authorList>
            <person name="Zhou Z."/>
            <person name="Liu Y."/>
            <person name="Xu W."/>
            <person name="Pan J."/>
            <person name="Luo Z.H."/>
            <person name="Li M."/>
        </authorList>
    </citation>
    <scope>NUCLEOTIDE SEQUENCE [LARGE SCALE GENOMIC DNA]</scope>
    <source>
        <strain evidence="5">HyVt-577</strain>
    </source>
</reference>
<evidence type="ECO:0000256" key="1">
    <source>
        <dbReference type="ARBA" id="ARBA00022553"/>
    </source>
</evidence>
<name>A0A7V4WV30_CALAY</name>
<dbReference type="Pfam" id="PF00072">
    <property type="entry name" value="Response_reg"/>
    <property type="match status" value="1"/>
</dbReference>
<organism evidence="5">
    <name type="scientific">Caldithrix abyssi</name>
    <dbReference type="NCBI Taxonomy" id="187145"/>
    <lineage>
        <taxon>Bacteria</taxon>
        <taxon>Pseudomonadati</taxon>
        <taxon>Calditrichota</taxon>
        <taxon>Calditrichia</taxon>
        <taxon>Calditrichales</taxon>
        <taxon>Calditrichaceae</taxon>
        <taxon>Caldithrix</taxon>
    </lineage>
</organism>
<feature type="modified residue" description="4-aspartylphosphate" evidence="3">
    <location>
        <position position="52"/>
    </location>
</feature>